<dbReference type="InterPro" id="IPR002772">
    <property type="entry name" value="Glyco_hydro_3_C"/>
</dbReference>
<evidence type="ECO:0000259" key="5">
    <source>
        <dbReference type="SMART" id="SM01217"/>
    </source>
</evidence>
<dbReference type="InterPro" id="IPR013783">
    <property type="entry name" value="Ig-like_fold"/>
</dbReference>
<dbReference type="FunFam" id="2.60.40.10:FF:000495">
    <property type="entry name" value="Periplasmic beta-glucosidase"/>
    <property type="match status" value="1"/>
</dbReference>
<dbReference type="InterPro" id="IPR026891">
    <property type="entry name" value="Fn3-like"/>
</dbReference>
<reference evidence="6 7" key="1">
    <citation type="submission" date="2023-02" db="EMBL/GenBank/DDBJ databases">
        <title>Microbacterium betulae sp. nov., isolated from birch wood.</title>
        <authorList>
            <person name="Pasciak M."/>
            <person name="Pawlik K.J."/>
            <person name="Martynowski D."/>
            <person name="Laczmanski L."/>
            <person name="Ciekot J."/>
            <person name="Szponar B."/>
            <person name="Wojcik-Fatla A."/>
            <person name="Mackiewicz B."/>
            <person name="Farian E."/>
            <person name="Cholewa G."/>
            <person name="Cholewa A."/>
            <person name="Dutkiewicz J."/>
        </authorList>
    </citation>
    <scope>NUCLEOTIDE SEQUENCE [LARGE SCALE GENOMIC DNA]</scope>
    <source>
        <strain evidence="6 7">AB</strain>
    </source>
</reference>
<sequence length="739" mass="78108">MHPAVSRLTLDEKLSLLTGDTFWSTRSVEHAGVDGALLTDGPHGVRLQSGSADHLGLNESEPATAFPTAAATGSTWDPELLEEMGRALGRESRALGVDVLLGPGVNIKRSPLCGRNFEYFSEDPLLAGSLGAGWVRGIQSQGVGASLKHFAANNQETERMRVSAEVDERTLREIYLPAFERAVTDAQPATVMCSYNRINGVYASQNRWLLTDVLRDEWGYEGYVVSDWGAVVDPPAAVAAGLDLTMPAAGERHAQDVRAALEAGELDETAVDLAVSRILTVHDRLREGRGETEAVDVDAHHALARRIAAESSVLLANDGGLLPLAADASIAVVGEFARTPRYQGAGSSHINPTRLDTALDAVRAAASAEVPFAAGFRLDGREDAALVDEAVAAARAAAVVVLFLGLPDEEESEGFDRTHIDLPAVQRSLLDAVLAVNERVVVVLSNGSVVSLDGIAGRVPAILETWLGGQASGSAVADVLFGAAEPGGRLAETIPLRLADNPAHVNFPGTPKEVVYGERVYVGYRWYDRTEREVAFPFGFGLGYTTFALSDLAVSVPDPARAHAVVEITATNTGDRAGSEVVQVYVGDPEASVDRPVRELRAFRKVRLAAGESARVRLELDERAFAFWGGSGWTVEPGAFAIEVGTSSRDIAASAGIALDVPAPVFPLDVGSTVGDWRRHPVGAAMLDDAIAEAGGQAAAIVADEEMARMLESMPLRTLLGFGGEIDGTAAVEDLLAKV</sequence>
<dbReference type="AlphaFoldDB" id="A0AA97I6N5"/>
<evidence type="ECO:0000256" key="1">
    <source>
        <dbReference type="ARBA" id="ARBA00005336"/>
    </source>
</evidence>
<evidence type="ECO:0000313" key="7">
    <source>
        <dbReference type="Proteomes" id="UP001305498"/>
    </source>
</evidence>
<dbReference type="KEGG" id="mbet:N8K70_01300"/>
<evidence type="ECO:0000256" key="4">
    <source>
        <dbReference type="ARBA" id="ARBA00074219"/>
    </source>
</evidence>
<dbReference type="InterPro" id="IPR036881">
    <property type="entry name" value="Glyco_hydro_3_C_sf"/>
</dbReference>
<organism evidence="6 7">
    <name type="scientific">Microbacterium betulae</name>
    <dbReference type="NCBI Taxonomy" id="2981139"/>
    <lineage>
        <taxon>Bacteria</taxon>
        <taxon>Bacillati</taxon>
        <taxon>Actinomycetota</taxon>
        <taxon>Actinomycetes</taxon>
        <taxon>Micrococcales</taxon>
        <taxon>Microbacteriaceae</taxon>
        <taxon>Microbacterium</taxon>
    </lineage>
</organism>
<dbReference type="Pfam" id="PF00933">
    <property type="entry name" value="Glyco_hydro_3"/>
    <property type="match status" value="1"/>
</dbReference>
<evidence type="ECO:0000313" key="6">
    <source>
        <dbReference type="EMBL" id="WOF23337.1"/>
    </source>
</evidence>
<accession>A0AA97I6N5</accession>
<keyword evidence="7" id="KW-1185">Reference proteome</keyword>
<feature type="domain" description="Fibronectin type III-like" evidence="5">
    <location>
        <begin position="580"/>
        <end position="648"/>
    </location>
</feature>
<name>A0AA97I6N5_9MICO</name>
<comment type="function">
    <text evidence="3">Catalyzes the hydrolysis of a non-reducing terminal alpha-L-arabinopyranosidic linkage in ginsenoside Rb2 (alpha-L-arabinopyranosyl-(1-&gt;6)-alpha-D-glucopyranosyl) to release alpha-D-glucopyranosyl (Rd). It is not able to hydrolyze alpha-L-arabinofuranosyl-(1-&gt;6)-alpha-D-glucopyranosyl (Rc).</text>
</comment>
<dbReference type="GO" id="GO:0005975">
    <property type="term" value="P:carbohydrate metabolic process"/>
    <property type="evidence" value="ECO:0007669"/>
    <property type="project" value="InterPro"/>
</dbReference>
<dbReference type="EMBL" id="CP118157">
    <property type="protein sequence ID" value="WOF23337.1"/>
    <property type="molecule type" value="Genomic_DNA"/>
</dbReference>
<evidence type="ECO:0000256" key="3">
    <source>
        <dbReference type="ARBA" id="ARBA00058905"/>
    </source>
</evidence>
<dbReference type="PANTHER" id="PTHR42715">
    <property type="entry name" value="BETA-GLUCOSIDASE"/>
    <property type="match status" value="1"/>
</dbReference>
<dbReference type="InterPro" id="IPR017853">
    <property type="entry name" value="GH"/>
</dbReference>
<dbReference type="Gene3D" id="2.60.40.10">
    <property type="entry name" value="Immunoglobulins"/>
    <property type="match status" value="1"/>
</dbReference>
<keyword evidence="2 6" id="KW-0378">Hydrolase</keyword>
<dbReference type="PRINTS" id="PR00133">
    <property type="entry name" value="GLHYDRLASE3"/>
</dbReference>
<dbReference type="SUPFAM" id="SSF51445">
    <property type="entry name" value="(Trans)glycosidases"/>
    <property type="match status" value="1"/>
</dbReference>
<dbReference type="PANTHER" id="PTHR42715:SF10">
    <property type="entry name" value="BETA-GLUCOSIDASE"/>
    <property type="match status" value="1"/>
</dbReference>
<comment type="similarity">
    <text evidence="1">Belongs to the glycosyl hydrolase 3 family.</text>
</comment>
<dbReference type="SMART" id="SM01217">
    <property type="entry name" value="Fn3_like"/>
    <property type="match status" value="1"/>
</dbReference>
<protein>
    <recommendedName>
        <fullName evidence="4">Exo-alpha-(1-&gt;6)-L-arabinopyranosidase</fullName>
    </recommendedName>
</protein>
<gene>
    <name evidence="6" type="ORF">N8K70_01300</name>
</gene>
<dbReference type="InterPro" id="IPR050288">
    <property type="entry name" value="Cellulose_deg_GH3"/>
</dbReference>
<dbReference type="Gene3D" id="3.20.20.300">
    <property type="entry name" value="Glycoside hydrolase, family 3, N-terminal domain"/>
    <property type="match status" value="1"/>
</dbReference>
<dbReference type="SUPFAM" id="SSF52279">
    <property type="entry name" value="Beta-D-glucan exohydrolase, C-terminal domain"/>
    <property type="match status" value="1"/>
</dbReference>
<dbReference type="RefSeq" id="WP_317139808.1">
    <property type="nucleotide sequence ID" value="NZ_CP118157.1"/>
</dbReference>
<dbReference type="GO" id="GO:0008422">
    <property type="term" value="F:beta-glucosidase activity"/>
    <property type="evidence" value="ECO:0007669"/>
    <property type="project" value="UniProtKB-ARBA"/>
</dbReference>
<dbReference type="Proteomes" id="UP001305498">
    <property type="component" value="Chromosome"/>
</dbReference>
<evidence type="ECO:0000256" key="2">
    <source>
        <dbReference type="ARBA" id="ARBA00022801"/>
    </source>
</evidence>
<proteinExistence type="inferred from homology"/>
<dbReference type="Pfam" id="PF01915">
    <property type="entry name" value="Glyco_hydro_3_C"/>
    <property type="match status" value="1"/>
</dbReference>
<dbReference type="InterPro" id="IPR001764">
    <property type="entry name" value="Glyco_hydro_3_N"/>
</dbReference>
<dbReference type="Pfam" id="PF14310">
    <property type="entry name" value="Fn3-like"/>
    <property type="match status" value="1"/>
</dbReference>
<dbReference type="InterPro" id="IPR036962">
    <property type="entry name" value="Glyco_hydro_3_N_sf"/>
</dbReference>
<dbReference type="Gene3D" id="3.40.50.1700">
    <property type="entry name" value="Glycoside hydrolase family 3 C-terminal domain"/>
    <property type="match status" value="1"/>
</dbReference>